<reference evidence="1" key="1">
    <citation type="journal article" date="2014" name="Front. Microbiol.">
        <title>High frequency of phylogenetically diverse reductive dehalogenase-homologous genes in deep subseafloor sedimentary metagenomes.</title>
        <authorList>
            <person name="Kawai M."/>
            <person name="Futagami T."/>
            <person name="Toyoda A."/>
            <person name="Takaki Y."/>
            <person name="Nishi S."/>
            <person name="Hori S."/>
            <person name="Arai W."/>
            <person name="Tsubouchi T."/>
            <person name="Morono Y."/>
            <person name="Uchiyama I."/>
            <person name="Ito T."/>
            <person name="Fujiyama A."/>
            <person name="Inagaki F."/>
            <person name="Takami H."/>
        </authorList>
    </citation>
    <scope>NUCLEOTIDE SEQUENCE</scope>
    <source>
        <strain evidence="1">Expedition CK06-06</strain>
    </source>
</reference>
<dbReference type="EMBL" id="BARU01023134">
    <property type="protein sequence ID" value="GAH49620.1"/>
    <property type="molecule type" value="Genomic_DNA"/>
</dbReference>
<accession>X1GXR1</accession>
<evidence type="ECO:0000313" key="1">
    <source>
        <dbReference type="EMBL" id="GAH49620.1"/>
    </source>
</evidence>
<organism evidence="1">
    <name type="scientific">marine sediment metagenome</name>
    <dbReference type="NCBI Taxonomy" id="412755"/>
    <lineage>
        <taxon>unclassified sequences</taxon>
        <taxon>metagenomes</taxon>
        <taxon>ecological metagenomes</taxon>
    </lineage>
</organism>
<dbReference type="AlphaFoldDB" id="X1GXR1"/>
<gene>
    <name evidence="1" type="ORF">S03H2_37575</name>
</gene>
<feature type="non-terminal residue" evidence="1">
    <location>
        <position position="1"/>
    </location>
</feature>
<name>X1GXR1_9ZZZZ</name>
<evidence type="ECO:0008006" key="2">
    <source>
        <dbReference type="Google" id="ProtNLM"/>
    </source>
</evidence>
<comment type="caution">
    <text evidence="1">The sequence shown here is derived from an EMBL/GenBank/DDBJ whole genome shotgun (WGS) entry which is preliminary data.</text>
</comment>
<proteinExistence type="predicted"/>
<feature type="non-terminal residue" evidence="1">
    <location>
        <position position="278"/>
    </location>
</feature>
<protein>
    <recommendedName>
        <fullName evidence="2">Bulb-type lectin domain-containing protein</fullName>
    </recommendedName>
</protein>
<sequence>RLVILIFILFLISPLVISTWIIPTTLNFARNDYQEESTKNKIEKPKISNGNGWILDGLDICTAIYWQWNPQICSDGQGGAIITWDDKRNGGDLNIYAQKVDSNGYVQWLIDGVPVSTAGNDQMYPQICSDGAGGAIIIWFDYRSGSKWDIYAQRIDSNGNILWNNNGSVISTALNTLDEPQICSDGAGGAIFTWRDYRSGNSDIYAQRIGSNGNIQWIDNGTALCTVGSDQYNPQICSEEAGGAIITWYGRRNGSSLDIYAQKIDSIGNVKWNANGTA</sequence>